<evidence type="ECO:0000256" key="2">
    <source>
        <dbReference type="SAM" id="MobiDB-lite"/>
    </source>
</evidence>
<keyword evidence="1" id="KW-0175">Coiled coil</keyword>
<evidence type="ECO:0000313" key="3">
    <source>
        <dbReference type="EMBL" id="BFF95719.1"/>
    </source>
</evidence>
<protein>
    <recommendedName>
        <fullName evidence="5">Dynein regulatory complex protein 10</fullName>
    </recommendedName>
</protein>
<feature type="compositionally biased region" description="Basic and acidic residues" evidence="2">
    <location>
        <begin position="429"/>
        <end position="439"/>
    </location>
</feature>
<sequence>MSTMLSRGAKPLQAQVGFKHAFPPEGFFPLPPAESHLCRDAYLKALLAPFESVSDDGSEEPEDDGLPKKDLFATKKFDIEFMMISRRRTTMWKPTKYRPSAINVNLRASAYDLSALVKARYVRLLEGFGISCINYLLEKIIKKVEIMRTVPPEGTDPKKTIFGWSCHEYYERFKKHSDTIYLDTFLFDKTAAELQDLKYNVDLEEIVRLMRSLKNDLTEENDLCQGFMALLRDIQVDIMEVLAKPNEDMYTEHDNLSTQLFAARQGKSHDPKMISKHRALKKEQQYLMDYKAPIETRYQINWIRDKLEQKDYEDASQVKIIQDELDKLKELTATDTAVWNAANRKYSSLIEEYTNRINSTQESYDEDMETAENNVQMTLNKLNKCKDDLRSYQEKVESFHLKIAETRAKIAKEEAQELQKLRILEEKQARKSELKEKAKPKGKKEKKKK</sequence>
<evidence type="ECO:0000313" key="4">
    <source>
        <dbReference type="Proteomes" id="UP001500889"/>
    </source>
</evidence>
<feature type="region of interest" description="Disordered" evidence="2">
    <location>
        <begin position="429"/>
        <end position="449"/>
    </location>
</feature>
<organism evidence="3 4">
    <name type="scientific">Drosophila madeirensis</name>
    <name type="common">Fruit fly</name>
    <dbReference type="NCBI Taxonomy" id="30013"/>
    <lineage>
        <taxon>Eukaryota</taxon>
        <taxon>Metazoa</taxon>
        <taxon>Ecdysozoa</taxon>
        <taxon>Arthropoda</taxon>
        <taxon>Hexapoda</taxon>
        <taxon>Insecta</taxon>
        <taxon>Pterygota</taxon>
        <taxon>Neoptera</taxon>
        <taxon>Endopterygota</taxon>
        <taxon>Diptera</taxon>
        <taxon>Brachycera</taxon>
        <taxon>Muscomorpha</taxon>
        <taxon>Ephydroidea</taxon>
        <taxon>Drosophilidae</taxon>
        <taxon>Drosophila</taxon>
        <taxon>Sophophora</taxon>
    </lineage>
</organism>
<dbReference type="EMBL" id="AP029264">
    <property type="protein sequence ID" value="BFF95719.1"/>
    <property type="molecule type" value="Genomic_DNA"/>
</dbReference>
<dbReference type="AlphaFoldDB" id="A0AAU9FIY3"/>
<evidence type="ECO:0008006" key="5">
    <source>
        <dbReference type="Google" id="ProtNLM"/>
    </source>
</evidence>
<gene>
    <name evidence="3" type="ORF">DMAD_13062</name>
</gene>
<evidence type="ECO:0000256" key="1">
    <source>
        <dbReference type="SAM" id="Coils"/>
    </source>
</evidence>
<reference evidence="3 4" key="1">
    <citation type="submission" date="2024-02" db="EMBL/GenBank/DDBJ databases">
        <title>A chromosome-level genome assembly of Drosophila madeirensis, a fruit fly species endemic to Madeira island.</title>
        <authorList>
            <person name="Tomihara K."/>
            <person name="Llopart A."/>
            <person name="Yamamoto D."/>
        </authorList>
    </citation>
    <scope>NUCLEOTIDE SEQUENCE [LARGE SCALE GENOMIC DNA]</scope>
    <source>
        <strain evidence="3 4">RF1</strain>
    </source>
</reference>
<name>A0AAU9FIY3_DROMD</name>
<keyword evidence="4" id="KW-1185">Reference proteome</keyword>
<dbReference type="Proteomes" id="UP001500889">
    <property type="component" value="Chromosome U"/>
</dbReference>
<feature type="coiled-coil region" evidence="1">
    <location>
        <begin position="350"/>
        <end position="428"/>
    </location>
</feature>
<accession>A0AAU9FIY3</accession>
<feature type="compositionally biased region" description="Basic residues" evidence="2">
    <location>
        <begin position="440"/>
        <end position="449"/>
    </location>
</feature>
<proteinExistence type="predicted"/>